<dbReference type="Proteomes" id="UP000614334">
    <property type="component" value="Unassembled WGS sequence"/>
</dbReference>
<sequence length="160" mass="18383">MELPNPYKGDTRGCKDMQWLDCMLLWVALHQDQFDKEEQMVVWILYHMEDKAADWPLPIIGTIIKGKANTPTTIPTMTAHFKEAFADPNAKWAATQKIAAFTQTASMAEYVTEFCNLIAELDWNEEVYIAQFTRGLHWKVKELLSIKDNIPNNLEAILPP</sequence>
<proteinExistence type="predicted"/>
<dbReference type="Pfam" id="PF03732">
    <property type="entry name" value="Retrotrans_gag"/>
    <property type="match status" value="1"/>
</dbReference>
<reference evidence="2" key="1">
    <citation type="submission" date="2020-09" db="EMBL/GenBank/DDBJ databases">
        <title>Comparative genome analyses of four rice-infecting Rhizoctonia solani isolates reveal extensive enrichment of homogalacturonan modification genes.</title>
        <authorList>
            <person name="Lee D.-Y."/>
            <person name="Jeon J."/>
            <person name="Kim K.-T."/>
            <person name="Cheong K."/>
            <person name="Song H."/>
            <person name="Choi G."/>
            <person name="Ko J."/>
            <person name="Opiyo S.O."/>
            <person name="Zuo S."/>
            <person name="Madhav S."/>
            <person name="Lee Y.-H."/>
            <person name="Wang G.-L."/>
        </authorList>
    </citation>
    <scope>NUCLEOTIDE SEQUENCE</scope>
    <source>
        <strain evidence="2">AG1-IA B2</strain>
    </source>
</reference>
<organism evidence="2 3">
    <name type="scientific">Rhizoctonia solani</name>
    <dbReference type="NCBI Taxonomy" id="456999"/>
    <lineage>
        <taxon>Eukaryota</taxon>
        <taxon>Fungi</taxon>
        <taxon>Dikarya</taxon>
        <taxon>Basidiomycota</taxon>
        <taxon>Agaricomycotina</taxon>
        <taxon>Agaricomycetes</taxon>
        <taxon>Cantharellales</taxon>
        <taxon>Ceratobasidiaceae</taxon>
        <taxon>Rhizoctonia</taxon>
    </lineage>
</organism>
<evidence type="ECO:0000313" key="2">
    <source>
        <dbReference type="EMBL" id="KAF8757120.1"/>
    </source>
</evidence>
<dbReference type="InterPro" id="IPR005162">
    <property type="entry name" value="Retrotrans_gag_dom"/>
</dbReference>
<name>A0A8H7IGC8_9AGAM</name>
<evidence type="ECO:0000313" key="3">
    <source>
        <dbReference type="Proteomes" id="UP000614334"/>
    </source>
</evidence>
<feature type="domain" description="Retrotransposon gag" evidence="1">
    <location>
        <begin position="46"/>
        <end position="137"/>
    </location>
</feature>
<comment type="caution">
    <text evidence="2">The sequence shown here is derived from an EMBL/GenBank/DDBJ whole genome shotgun (WGS) entry which is preliminary data.</text>
</comment>
<accession>A0A8H7IGC8</accession>
<protein>
    <recommendedName>
        <fullName evidence="1">Retrotransposon gag domain-containing protein</fullName>
    </recommendedName>
</protein>
<evidence type="ECO:0000259" key="1">
    <source>
        <dbReference type="Pfam" id="PF03732"/>
    </source>
</evidence>
<dbReference type="EMBL" id="JACYCF010000005">
    <property type="protein sequence ID" value="KAF8757120.1"/>
    <property type="molecule type" value="Genomic_DNA"/>
</dbReference>
<gene>
    <name evidence="2" type="ORF">RHS01_03681</name>
</gene>
<dbReference type="AlphaFoldDB" id="A0A8H7IGC8"/>